<evidence type="ECO:0000313" key="2">
    <source>
        <dbReference type="Proteomes" id="UP000499080"/>
    </source>
</evidence>
<dbReference type="Proteomes" id="UP000499080">
    <property type="component" value="Unassembled WGS sequence"/>
</dbReference>
<comment type="caution">
    <text evidence="1">The sequence shown here is derived from an EMBL/GenBank/DDBJ whole genome shotgun (WGS) entry which is preliminary data.</text>
</comment>
<accession>A0A4Y2Q7V2</accession>
<keyword evidence="2" id="KW-1185">Reference proteome</keyword>
<protein>
    <submittedName>
        <fullName evidence="1">Uncharacterized protein</fullName>
    </submittedName>
</protein>
<evidence type="ECO:0000313" key="1">
    <source>
        <dbReference type="EMBL" id="GBN58376.1"/>
    </source>
</evidence>
<organism evidence="1 2">
    <name type="scientific">Araneus ventricosus</name>
    <name type="common">Orbweaver spider</name>
    <name type="synonym">Epeira ventricosa</name>
    <dbReference type="NCBI Taxonomy" id="182803"/>
    <lineage>
        <taxon>Eukaryota</taxon>
        <taxon>Metazoa</taxon>
        <taxon>Ecdysozoa</taxon>
        <taxon>Arthropoda</taxon>
        <taxon>Chelicerata</taxon>
        <taxon>Arachnida</taxon>
        <taxon>Araneae</taxon>
        <taxon>Araneomorphae</taxon>
        <taxon>Entelegynae</taxon>
        <taxon>Araneoidea</taxon>
        <taxon>Araneidae</taxon>
        <taxon>Araneus</taxon>
    </lineage>
</organism>
<dbReference type="EMBL" id="BGPR01012922">
    <property type="protein sequence ID" value="GBN58376.1"/>
    <property type="molecule type" value="Genomic_DNA"/>
</dbReference>
<reference evidence="1 2" key="1">
    <citation type="journal article" date="2019" name="Sci. Rep.">
        <title>Orb-weaving spider Araneus ventricosus genome elucidates the spidroin gene catalogue.</title>
        <authorList>
            <person name="Kono N."/>
            <person name="Nakamura H."/>
            <person name="Ohtoshi R."/>
            <person name="Moran D.A.P."/>
            <person name="Shinohara A."/>
            <person name="Yoshida Y."/>
            <person name="Fujiwara M."/>
            <person name="Mori M."/>
            <person name="Tomita M."/>
            <person name="Arakawa K."/>
        </authorList>
    </citation>
    <scope>NUCLEOTIDE SEQUENCE [LARGE SCALE GENOMIC DNA]</scope>
</reference>
<gene>
    <name evidence="1" type="ORF">AVEN_17905_1</name>
</gene>
<sequence>MDWSLGSLGFESSRPLTTDHSTQICQLPLPSPNPLVNLGAHVPLAGANPVTFMDRQSKWSDDIKTCLKSDIPLLTDTILTFSPHKQVLGFERLNGFERFGVPERWSGRICEACSGREFPGSEKFGRNRHSYRVQSVIHQSYSSISAIVISGELEP</sequence>
<proteinExistence type="predicted"/>
<dbReference type="AlphaFoldDB" id="A0A4Y2Q7V2"/>
<name>A0A4Y2Q7V2_ARAVE</name>